<evidence type="ECO:0000256" key="1">
    <source>
        <dbReference type="SAM" id="Coils"/>
    </source>
</evidence>
<evidence type="ECO:0000259" key="2">
    <source>
        <dbReference type="PROSITE" id="PS50004"/>
    </source>
</evidence>
<keyword evidence="1" id="KW-0175">Coiled coil</keyword>
<comment type="caution">
    <text evidence="3">The sequence shown here is derived from an EMBL/GenBank/DDBJ whole genome shotgun (WGS) entry which is preliminary data.</text>
</comment>
<accession>A0AAU9LEU6</accession>
<dbReference type="CDD" id="cd00030">
    <property type="entry name" value="C2"/>
    <property type="match status" value="1"/>
</dbReference>
<protein>
    <recommendedName>
        <fullName evidence="2">C2 domain-containing protein</fullName>
    </recommendedName>
</protein>
<dbReference type="InterPro" id="IPR045050">
    <property type="entry name" value="Synaptotagmin_plant"/>
</dbReference>
<dbReference type="InterPro" id="IPR035892">
    <property type="entry name" value="C2_domain_sf"/>
</dbReference>
<gene>
    <name evidence="3" type="ORF">LVIROSA_LOCUS127</name>
</gene>
<dbReference type="GO" id="GO:0008289">
    <property type="term" value="F:lipid binding"/>
    <property type="evidence" value="ECO:0007669"/>
    <property type="project" value="InterPro"/>
</dbReference>
<dbReference type="Pfam" id="PF00168">
    <property type="entry name" value="C2"/>
    <property type="match status" value="1"/>
</dbReference>
<dbReference type="SMART" id="SM00239">
    <property type="entry name" value="C2"/>
    <property type="match status" value="1"/>
</dbReference>
<dbReference type="SUPFAM" id="SSF49562">
    <property type="entry name" value="C2 domain (Calcium/lipid-binding domain, CaLB)"/>
    <property type="match status" value="1"/>
</dbReference>
<feature type="coiled-coil region" evidence="1">
    <location>
        <begin position="245"/>
        <end position="272"/>
    </location>
</feature>
<proteinExistence type="predicted"/>
<dbReference type="Proteomes" id="UP001157418">
    <property type="component" value="Unassembled WGS sequence"/>
</dbReference>
<keyword evidence="4" id="KW-1185">Reference proteome</keyword>
<dbReference type="GO" id="GO:0005783">
    <property type="term" value="C:endoplasmic reticulum"/>
    <property type="evidence" value="ECO:0007669"/>
    <property type="project" value="TreeGrafter"/>
</dbReference>
<dbReference type="PANTHER" id="PTHR10774:SF199">
    <property type="entry name" value="C2 DOMAIN, SYNAPTOTAGMIN-LIKE MITOCHONDRIAL-LIPID-BINDING DOMAIN, C2 DOMAIN SUPERFAMILY"/>
    <property type="match status" value="1"/>
</dbReference>
<reference evidence="3 4" key="1">
    <citation type="submission" date="2022-01" db="EMBL/GenBank/DDBJ databases">
        <authorList>
            <person name="Xiong W."/>
            <person name="Schranz E."/>
        </authorList>
    </citation>
    <scope>NUCLEOTIDE SEQUENCE [LARGE SCALE GENOMIC DNA]</scope>
</reference>
<organism evidence="3 4">
    <name type="scientific">Lactuca virosa</name>
    <dbReference type="NCBI Taxonomy" id="75947"/>
    <lineage>
        <taxon>Eukaryota</taxon>
        <taxon>Viridiplantae</taxon>
        <taxon>Streptophyta</taxon>
        <taxon>Embryophyta</taxon>
        <taxon>Tracheophyta</taxon>
        <taxon>Spermatophyta</taxon>
        <taxon>Magnoliopsida</taxon>
        <taxon>eudicotyledons</taxon>
        <taxon>Gunneridae</taxon>
        <taxon>Pentapetalae</taxon>
        <taxon>asterids</taxon>
        <taxon>campanulids</taxon>
        <taxon>Asterales</taxon>
        <taxon>Asteraceae</taxon>
        <taxon>Cichorioideae</taxon>
        <taxon>Cichorieae</taxon>
        <taxon>Lactucinae</taxon>
        <taxon>Lactuca</taxon>
    </lineage>
</organism>
<evidence type="ECO:0000313" key="3">
    <source>
        <dbReference type="EMBL" id="CAH1412082.1"/>
    </source>
</evidence>
<dbReference type="PANTHER" id="PTHR10774">
    <property type="entry name" value="EXTENDED SYNAPTOTAGMIN-RELATED"/>
    <property type="match status" value="1"/>
</dbReference>
<sequence>MQKLNQISGFNEHKRHQRLKDLQVFTIIRVIFQLSEEIPCISAVVVALLSEPKPRFDYTLKAVGGSLTAIPGLSDMIEDTVTSIITDMLQWPHRIVVPLGGIPVDTSDLELKPQGKLMLTVVKAHNLKNMEMMGKSDPYAVAFIRPLEKFKTKVIENNLNPVWNQTFHLTVEDRETQFAVVEVFDDDIGADQRLGIAKLQLIDLQPEIEKELELRLQPSLDMMKIKDKKDRGTITIKARYHQFTKEEQDAALAEEKRALEEKEKMRNEDNIQVSTTCKFCCIGDYDFSLL</sequence>
<name>A0AAU9LEU6_9ASTR</name>
<dbReference type="AlphaFoldDB" id="A0AAU9LEU6"/>
<dbReference type="InterPro" id="IPR000008">
    <property type="entry name" value="C2_dom"/>
</dbReference>
<evidence type="ECO:0000313" key="4">
    <source>
        <dbReference type="Proteomes" id="UP001157418"/>
    </source>
</evidence>
<feature type="domain" description="C2" evidence="2">
    <location>
        <begin position="98"/>
        <end position="214"/>
    </location>
</feature>
<dbReference type="Gene3D" id="2.60.40.150">
    <property type="entry name" value="C2 domain"/>
    <property type="match status" value="1"/>
</dbReference>
<dbReference type="PROSITE" id="PS50004">
    <property type="entry name" value="C2"/>
    <property type="match status" value="1"/>
</dbReference>
<dbReference type="EMBL" id="CAKMRJ010000001">
    <property type="protein sequence ID" value="CAH1412082.1"/>
    <property type="molecule type" value="Genomic_DNA"/>
</dbReference>